<dbReference type="EMBL" id="EQ975242">
    <property type="protein sequence ID" value="EEF27674.1"/>
    <property type="molecule type" value="Genomic_DNA"/>
</dbReference>
<proteinExistence type="predicted"/>
<gene>
    <name evidence="3" type="ORF">RCOM_0360410</name>
</gene>
<feature type="domain" description="MoaB/Mog" evidence="2">
    <location>
        <begin position="2"/>
        <end position="101"/>
    </location>
</feature>
<sequence length="257" mass="27780">MDRGDVVFSFGGIGATPDDHTRQCAAAAAGVPIERHAGAVANIEARYGESAYPKRVLMADFPQGCDLIPNPVNQVAGFSMHEHYFVPGFPEMAHPMIEWVLDTYYSHLFHTADYLEQAIVLATDQSTQDDRSGHERPECAGQTGHAGFKSRGIGPRLPLGRCINAMDCRPQCGACCIAPSITSAIPGMPEGKPAGVACIQLDELLRCKLFGKPERPDFCGGLQPSLEMCGDAKQPREYAIRWLSALELATQPDTPGH</sequence>
<accession>B9T8Z1</accession>
<dbReference type="InterPro" id="IPR005358">
    <property type="entry name" value="Puta_zinc/iron-chelating_dom"/>
</dbReference>
<dbReference type="Gene3D" id="3.40.980.10">
    <property type="entry name" value="MoaB/Mog-like domain"/>
    <property type="match status" value="1"/>
</dbReference>
<reference evidence="4" key="1">
    <citation type="journal article" date="2010" name="Nat. Biotechnol.">
        <title>Draft genome sequence of the oilseed species Ricinus communis.</title>
        <authorList>
            <person name="Chan A.P."/>
            <person name="Crabtree J."/>
            <person name="Zhao Q."/>
            <person name="Lorenzi H."/>
            <person name="Orvis J."/>
            <person name="Puiu D."/>
            <person name="Melake-Berhan A."/>
            <person name="Jones K.M."/>
            <person name="Redman J."/>
            <person name="Chen G."/>
            <person name="Cahoon E.B."/>
            <person name="Gedil M."/>
            <person name="Stanke M."/>
            <person name="Haas B.J."/>
            <person name="Wortman J.R."/>
            <person name="Fraser-Liggett C.M."/>
            <person name="Ravel J."/>
            <person name="Rabinowicz P.D."/>
        </authorList>
    </citation>
    <scope>NUCLEOTIDE SEQUENCE [LARGE SCALE GENOMIC DNA]</scope>
    <source>
        <strain evidence="4">cv. Hale</strain>
    </source>
</reference>
<evidence type="ECO:0000313" key="3">
    <source>
        <dbReference type="EMBL" id="EEF27674.1"/>
    </source>
</evidence>
<dbReference type="Pfam" id="PF03692">
    <property type="entry name" value="CxxCxxCC"/>
    <property type="match status" value="1"/>
</dbReference>
<protein>
    <recommendedName>
        <fullName evidence="2">MoaB/Mog domain-containing protein</fullName>
    </recommendedName>
</protein>
<dbReference type="PANTHER" id="PTHR13939">
    <property type="entry name" value="NICOTINAMIDE-NUCLEOTIDE AMIDOHYDROLASE PNCC"/>
    <property type="match status" value="1"/>
</dbReference>
<dbReference type="InterPro" id="IPR050101">
    <property type="entry name" value="CinA"/>
</dbReference>
<dbReference type="SUPFAM" id="SSF53218">
    <property type="entry name" value="Molybdenum cofactor biosynthesis proteins"/>
    <property type="match status" value="1"/>
</dbReference>
<evidence type="ECO:0000313" key="4">
    <source>
        <dbReference type="Proteomes" id="UP000008311"/>
    </source>
</evidence>
<feature type="region of interest" description="Disordered" evidence="1">
    <location>
        <begin position="127"/>
        <end position="151"/>
    </location>
</feature>
<evidence type="ECO:0000256" key="1">
    <source>
        <dbReference type="SAM" id="MobiDB-lite"/>
    </source>
</evidence>
<dbReference type="AlphaFoldDB" id="B9T8Z1"/>
<keyword evidence="4" id="KW-1185">Reference proteome</keyword>
<dbReference type="InterPro" id="IPR036425">
    <property type="entry name" value="MoaB/Mog-like_dom_sf"/>
</dbReference>
<dbReference type="InterPro" id="IPR001453">
    <property type="entry name" value="MoaB/Mog_dom"/>
</dbReference>
<evidence type="ECO:0000259" key="2">
    <source>
        <dbReference type="Pfam" id="PF00994"/>
    </source>
</evidence>
<name>B9T8Z1_RICCO</name>
<feature type="compositionally biased region" description="Basic and acidic residues" evidence="1">
    <location>
        <begin position="128"/>
        <end position="138"/>
    </location>
</feature>
<dbReference type="Pfam" id="PF00994">
    <property type="entry name" value="MoCF_biosynth"/>
    <property type="match status" value="1"/>
</dbReference>
<dbReference type="PANTHER" id="PTHR13939:SF0">
    <property type="entry name" value="NMN AMIDOHYDROLASE-LIKE PROTEIN YFAY"/>
    <property type="match status" value="1"/>
</dbReference>
<dbReference type="InParanoid" id="B9T8Z1"/>
<organism evidence="3 4">
    <name type="scientific">Ricinus communis</name>
    <name type="common">Castor bean</name>
    <dbReference type="NCBI Taxonomy" id="3988"/>
    <lineage>
        <taxon>Eukaryota</taxon>
        <taxon>Viridiplantae</taxon>
        <taxon>Streptophyta</taxon>
        <taxon>Embryophyta</taxon>
        <taxon>Tracheophyta</taxon>
        <taxon>Spermatophyta</taxon>
        <taxon>Magnoliopsida</taxon>
        <taxon>eudicotyledons</taxon>
        <taxon>Gunneridae</taxon>
        <taxon>Pentapetalae</taxon>
        <taxon>rosids</taxon>
        <taxon>fabids</taxon>
        <taxon>Malpighiales</taxon>
        <taxon>Euphorbiaceae</taxon>
        <taxon>Acalyphoideae</taxon>
        <taxon>Acalypheae</taxon>
        <taxon>Ricinus</taxon>
    </lineage>
</organism>
<dbReference type="Proteomes" id="UP000008311">
    <property type="component" value="Unassembled WGS sequence"/>
</dbReference>